<protein>
    <submittedName>
        <fullName evidence="2">Uncharacterized protein</fullName>
    </submittedName>
</protein>
<reference evidence="2" key="1">
    <citation type="submission" date="2014-11" db="EMBL/GenBank/DDBJ databases">
        <authorList>
            <person name="Amaro Gonzalez C."/>
        </authorList>
    </citation>
    <scope>NUCLEOTIDE SEQUENCE</scope>
</reference>
<sequence>MLKKVDICLGPQRNGPSLSHWKPMGESVTREWKGDGSPS</sequence>
<feature type="region of interest" description="Disordered" evidence="1">
    <location>
        <begin position="12"/>
        <end position="39"/>
    </location>
</feature>
<name>A0A0E9U1P5_ANGAN</name>
<dbReference type="AlphaFoldDB" id="A0A0E9U1P5"/>
<feature type="compositionally biased region" description="Basic and acidic residues" evidence="1">
    <location>
        <begin position="28"/>
        <end position="39"/>
    </location>
</feature>
<reference evidence="2" key="2">
    <citation type="journal article" date="2015" name="Fish Shellfish Immunol.">
        <title>Early steps in the European eel (Anguilla anguilla)-Vibrio vulnificus interaction in the gills: Role of the RtxA13 toxin.</title>
        <authorList>
            <person name="Callol A."/>
            <person name="Pajuelo D."/>
            <person name="Ebbesson L."/>
            <person name="Teles M."/>
            <person name="MacKenzie S."/>
            <person name="Amaro C."/>
        </authorList>
    </citation>
    <scope>NUCLEOTIDE SEQUENCE</scope>
</reference>
<dbReference type="EMBL" id="GBXM01049689">
    <property type="protein sequence ID" value="JAH58888.1"/>
    <property type="molecule type" value="Transcribed_RNA"/>
</dbReference>
<proteinExistence type="predicted"/>
<evidence type="ECO:0000313" key="2">
    <source>
        <dbReference type="EMBL" id="JAH58888.1"/>
    </source>
</evidence>
<organism evidence="2">
    <name type="scientific">Anguilla anguilla</name>
    <name type="common">European freshwater eel</name>
    <name type="synonym">Muraena anguilla</name>
    <dbReference type="NCBI Taxonomy" id="7936"/>
    <lineage>
        <taxon>Eukaryota</taxon>
        <taxon>Metazoa</taxon>
        <taxon>Chordata</taxon>
        <taxon>Craniata</taxon>
        <taxon>Vertebrata</taxon>
        <taxon>Euteleostomi</taxon>
        <taxon>Actinopterygii</taxon>
        <taxon>Neopterygii</taxon>
        <taxon>Teleostei</taxon>
        <taxon>Anguilliformes</taxon>
        <taxon>Anguillidae</taxon>
        <taxon>Anguilla</taxon>
    </lineage>
</organism>
<accession>A0A0E9U1P5</accession>
<evidence type="ECO:0000256" key="1">
    <source>
        <dbReference type="SAM" id="MobiDB-lite"/>
    </source>
</evidence>